<protein>
    <recommendedName>
        <fullName evidence="2">histidine kinase</fullName>
        <ecNumber evidence="2">2.7.13.3</ecNumber>
    </recommendedName>
</protein>
<dbReference type="SMART" id="SM00448">
    <property type="entry name" value="REC"/>
    <property type="match status" value="1"/>
</dbReference>
<keyword evidence="5" id="KW-0418">Kinase</keyword>
<evidence type="ECO:0000259" key="10">
    <source>
        <dbReference type="PROSITE" id="PS50112"/>
    </source>
</evidence>
<comment type="catalytic activity">
    <reaction evidence="1">
        <text>ATP + protein L-histidine = ADP + protein N-phospho-L-histidine.</text>
        <dbReference type="EC" id="2.7.13.3"/>
    </reaction>
</comment>
<dbReference type="FunFam" id="3.30.565.10:FF:000006">
    <property type="entry name" value="Sensor histidine kinase WalK"/>
    <property type="match status" value="1"/>
</dbReference>
<dbReference type="PANTHER" id="PTHR47628">
    <property type="match status" value="1"/>
</dbReference>
<dbReference type="SUPFAM" id="SSF55874">
    <property type="entry name" value="ATPase domain of HSP90 chaperone/DNA topoisomerase II/histidine kinase"/>
    <property type="match status" value="1"/>
</dbReference>
<dbReference type="CDD" id="cd17546">
    <property type="entry name" value="REC_hyHK_CKI1_RcsC-like"/>
    <property type="match status" value="1"/>
</dbReference>
<dbReference type="Proteomes" id="UP000064967">
    <property type="component" value="Chromosome"/>
</dbReference>
<keyword evidence="13" id="KW-1185">Reference proteome</keyword>
<dbReference type="InterPro" id="IPR011006">
    <property type="entry name" value="CheY-like_superfamily"/>
</dbReference>
<dbReference type="EMBL" id="CP012333">
    <property type="protein sequence ID" value="AKV00242.1"/>
    <property type="molecule type" value="Genomic_DNA"/>
</dbReference>
<dbReference type="PROSITE" id="PS50113">
    <property type="entry name" value="PAC"/>
    <property type="match status" value="1"/>
</dbReference>
<evidence type="ECO:0000259" key="11">
    <source>
        <dbReference type="PROSITE" id="PS50113"/>
    </source>
</evidence>
<dbReference type="Pfam" id="PF13433">
    <property type="entry name" value="Peripla_BP_5"/>
    <property type="match status" value="1"/>
</dbReference>
<evidence type="ECO:0000259" key="8">
    <source>
        <dbReference type="PROSITE" id="PS50109"/>
    </source>
</evidence>
<dbReference type="STRING" id="1391654.AKJ09_06905"/>
<dbReference type="GO" id="GO:0000155">
    <property type="term" value="F:phosphorelay sensor kinase activity"/>
    <property type="evidence" value="ECO:0007669"/>
    <property type="project" value="InterPro"/>
</dbReference>
<evidence type="ECO:0000256" key="3">
    <source>
        <dbReference type="ARBA" id="ARBA00022553"/>
    </source>
</evidence>
<dbReference type="CDD" id="cd00075">
    <property type="entry name" value="HATPase"/>
    <property type="match status" value="1"/>
</dbReference>
<organism evidence="12 13">
    <name type="scientific">Labilithrix luteola</name>
    <dbReference type="NCBI Taxonomy" id="1391654"/>
    <lineage>
        <taxon>Bacteria</taxon>
        <taxon>Pseudomonadati</taxon>
        <taxon>Myxococcota</taxon>
        <taxon>Polyangia</taxon>
        <taxon>Polyangiales</taxon>
        <taxon>Labilitrichaceae</taxon>
        <taxon>Labilithrix</taxon>
    </lineage>
</organism>
<proteinExistence type="predicted"/>
<dbReference type="Gene3D" id="3.40.50.2300">
    <property type="match status" value="3"/>
</dbReference>
<dbReference type="InterPro" id="IPR013656">
    <property type="entry name" value="PAS_4"/>
</dbReference>
<dbReference type="SUPFAM" id="SSF52172">
    <property type="entry name" value="CheY-like"/>
    <property type="match status" value="1"/>
</dbReference>
<feature type="domain" description="PAC" evidence="11">
    <location>
        <begin position="525"/>
        <end position="577"/>
    </location>
</feature>
<dbReference type="Gene3D" id="3.30.450.20">
    <property type="entry name" value="PAS domain"/>
    <property type="match status" value="1"/>
</dbReference>
<feature type="coiled-coil region" evidence="7">
    <location>
        <begin position="394"/>
        <end position="432"/>
    </location>
</feature>
<dbReference type="CDD" id="cd00082">
    <property type="entry name" value="HisKA"/>
    <property type="match status" value="1"/>
</dbReference>
<feature type="domain" description="Histidine kinase" evidence="8">
    <location>
        <begin position="581"/>
        <end position="796"/>
    </location>
</feature>
<dbReference type="OrthoDB" id="5288800at2"/>
<feature type="domain" description="Response regulatory" evidence="9">
    <location>
        <begin position="858"/>
        <end position="971"/>
    </location>
</feature>
<dbReference type="InterPro" id="IPR036890">
    <property type="entry name" value="HATPase_C_sf"/>
</dbReference>
<keyword evidence="3 6" id="KW-0597">Phosphoprotein</keyword>
<dbReference type="InterPro" id="IPR003594">
    <property type="entry name" value="HATPase_dom"/>
</dbReference>
<evidence type="ECO:0000259" key="9">
    <source>
        <dbReference type="PROSITE" id="PS50110"/>
    </source>
</evidence>
<gene>
    <name evidence="12" type="ORF">AKJ09_06905</name>
</gene>
<dbReference type="CDD" id="cd06355">
    <property type="entry name" value="PBP1_FmdD-like"/>
    <property type="match status" value="1"/>
</dbReference>
<dbReference type="SMART" id="SM00387">
    <property type="entry name" value="HATPase_c"/>
    <property type="match status" value="1"/>
</dbReference>
<name>A0A0K1Q3N8_9BACT</name>
<dbReference type="InterPro" id="IPR035965">
    <property type="entry name" value="PAS-like_dom_sf"/>
</dbReference>
<dbReference type="Gene3D" id="1.10.287.130">
    <property type="match status" value="1"/>
</dbReference>
<dbReference type="Gene3D" id="3.30.565.10">
    <property type="entry name" value="Histidine kinase-like ATPase, C-terminal domain"/>
    <property type="match status" value="1"/>
</dbReference>
<dbReference type="SMART" id="SM00388">
    <property type="entry name" value="HisKA"/>
    <property type="match status" value="1"/>
</dbReference>
<dbReference type="PROSITE" id="PS50112">
    <property type="entry name" value="PAS"/>
    <property type="match status" value="1"/>
</dbReference>
<feature type="domain" description="PAS" evidence="10">
    <location>
        <begin position="443"/>
        <end position="479"/>
    </location>
</feature>
<evidence type="ECO:0000256" key="1">
    <source>
        <dbReference type="ARBA" id="ARBA00000085"/>
    </source>
</evidence>
<evidence type="ECO:0000256" key="7">
    <source>
        <dbReference type="SAM" id="Coils"/>
    </source>
</evidence>
<dbReference type="PANTHER" id="PTHR47628:SF1">
    <property type="entry name" value="ALIPHATIC AMIDASE EXPRESSION-REGULATING PROTEIN"/>
    <property type="match status" value="1"/>
</dbReference>
<dbReference type="Pfam" id="PF08448">
    <property type="entry name" value="PAS_4"/>
    <property type="match status" value="1"/>
</dbReference>
<evidence type="ECO:0000256" key="4">
    <source>
        <dbReference type="ARBA" id="ARBA00022679"/>
    </source>
</evidence>
<dbReference type="Pfam" id="PF00072">
    <property type="entry name" value="Response_reg"/>
    <property type="match status" value="1"/>
</dbReference>
<evidence type="ECO:0000256" key="5">
    <source>
        <dbReference type="ARBA" id="ARBA00022777"/>
    </source>
</evidence>
<dbReference type="InterPro" id="IPR000700">
    <property type="entry name" value="PAS-assoc_C"/>
</dbReference>
<dbReference type="InterPro" id="IPR005467">
    <property type="entry name" value="His_kinase_dom"/>
</dbReference>
<dbReference type="PROSITE" id="PS50110">
    <property type="entry name" value="RESPONSE_REGULATORY"/>
    <property type="match status" value="1"/>
</dbReference>
<accession>A0A0K1Q3N8</accession>
<evidence type="ECO:0000256" key="2">
    <source>
        <dbReference type="ARBA" id="ARBA00012438"/>
    </source>
</evidence>
<keyword evidence="4" id="KW-0808">Transferase</keyword>
<dbReference type="InterPro" id="IPR003661">
    <property type="entry name" value="HisK_dim/P_dom"/>
</dbReference>
<dbReference type="InterPro" id="IPR036097">
    <property type="entry name" value="HisK_dim/P_sf"/>
</dbReference>
<dbReference type="InterPro" id="IPR017777">
    <property type="entry name" value="ABC_urea-bd_UrtA"/>
</dbReference>
<dbReference type="SUPFAM" id="SSF47384">
    <property type="entry name" value="Homodimeric domain of signal transducing histidine kinase"/>
    <property type="match status" value="1"/>
</dbReference>
<dbReference type="PROSITE" id="PS50109">
    <property type="entry name" value="HIS_KIN"/>
    <property type="match status" value="1"/>
</dbReference>
<dbReference type="Pfam" id="PF02518">
    <property type="entry name" value="HATPase_c"/>
    <property type="match status" value="1"/>
</dbReference>
<dbReference type="AlphaFoldDB" id="A0A0K1Q3N8"/>
<evidence type="ECO:0000313" key="13">
    <source>
        <dbReference type="Proteomes" id="UP000064967"/>
    </source>
</evidence>
<dbReference type="SUPFAM" id="SSF53822">
    <property type="entry name" value="Periplasmic binding protein-like I"/>
    <property type="match status" value="1"/>
</dbReference>
<dbReference type="SUPFAM" id="SSF55785">
    <property type="entry name" value="PYP-like sensor domain (PAS domain)"/>
    <property type="match status" value="1"/>
</dbReference>
<reference evidence="12 13" key="1">
    <citation type="submission" date="2015-08" db="EMBL/GenBank/DDBJ databases">
        <authorList>
            <person name="Babu N.S."/>
            <person name="Beckwith C.J."/>
            <person name="Beseler K.G."/>
            <person name="Brison A."/>
            <person name="Carone J.V."/>
            <person name="Caskin T.P."/>
            <person name="Diamond M."/>
            <person name="Durham M.E."/>
            <person name="Foxe J.M."/>
            <person name="Go M."/>
            <person name="Henderson B.A."/>
            <person name="Jones I.B."/>
            <person name="McGettigan J.A."/>
            <person name="Micheletti S.J."/>
            <person name="Nasrallah M.E."/>
            <person name="Ortiz D."/>
            <person name="Piller C.R."/>
            <person name="Privatt S.R."/>
            <person name="Schneider S.L."/>
            <person name="Sharp S."/>
            <person name="Smith T.C."/>
            <person name="Stanton J.D."/>
            <person name="Ullery H.E."/>
            <person name="Wilson R.J."/>
            <person name="Serrano M.G."/>
            <person name="Buck G."/>
            <person name="Lee V."/>
            <person name="Wang Y."/>
            <person name="Carvalho R."/>
            <person name="Voegtly L."/>
            <person name="Shi R."/>
            <person name="Duckworth R."/>
            <person name="Johnson A."/>
            <person name="Loviza R."/>
            <person name="Walstead R."/>
            <person name="Shah Z."/>
            <person name="Kiflezghi M."/>
            <person name="Wade K."/>
            <person name="Ball S.L."/>
            <person name="Bradley K.W."/>
            <person name="Asai D.J."/>
            <person name="Bowman C.A."/>
            <person name="Russell D.A."/>
            <person name="Pope W.H."/>
            <person name="Jacobs-Sera D."/>
            <person name="Hendrix R.W."/>
            <person name="Hatfull G.F."/>
        </authorList>
    </citation>
    <scope>NUCLEOTIDE SEQUENCE [LARGE SCALE GENOMIC DNA]</scope>
    <source>
        <strain evidence="12 13">DSM 27648</strain>
    </source>
</reference>
<dbReference type="RefSeq" id="WP_146651565.1">
    <property type="nucleotide sequence ID" value="NZ_CP012333.1"/>
</dbReference>
<dbReference type="CDD" id="cd00130">
    <property type="entry name" value="PAS"/>
    <property type="match status" value="1"/>
</dbReference>
<dbReference type="InterPro" id="IPR004358">
    <property type="entry name" value="Sig_transdc_His_kin-like_C"/>
</dbReference>
<dbReference type="PRINTS" id="PR00344">
    <property type="entry name" value="BCTRLSENSOR"/>
</dbReference>
<evidence type="ECO:0000256" key="6">
    <source>
        <dbReference type="PROSITE-ProRule" id="PRU00169"/>
    </source>
</evidence>
<sequence length="981" mass="107798">MQASRQKSVKIGLIHSLTGTMSSSELPLLTAERMAIDEINASGGVLGYRIEPEIADGESEASSFARRAEELDRVGSKALFGCWTSASRKAVKRVVEEADNVLYYPVQYEGLEQSENIFYLGSCLNQQAAPALDWAIANLGPRVLLVGSDYVFPRVANRLIRSIVKAHPGREVVAERYVQLGAQDFSAVVDEIRRLSPSVVINSLNGESNLGFFRQCRAAGITAKDIPILSLSAAEPEMQPVVDSAEGHYACWSYFQIIDTPDNDKFVFAYRARNGMAQLCSAPIVTAYSQIMLWRQAVEDAGTFESAAVRQSTVGCEVASPAGPMTILPNHHTPLRAHVGRLRGDCQFEIVWSSPAPIEPLPWLGVETSNIENKAIVQDAMASFPEAVHYAFLLELEIEQRRRAQEELREAHDRLEERVRERTDALAEANRVVRAEVAVRQRKASELQAIVDNMIEAVVVVNRDGDISTVNGSAARLFGVADLLTPAYAPRMWPDVVALRHVDGTRVAPEEMAIHRALAGTPVVNQDEVLRNQETHRDVYVRASAAPMRTNTGEVTGGVLVLRDVTESMELERLKAQFVEVAAHELKTPVAIMKTCAQALLGLGDDVLPAQRNKMLARIDRGAVRIDRIITDLLKVSRLASGQLELSLEPVELSRLVIEAVDGIAPAPQKHRIRPRTAEPIIVRADRDRIQQVIANLVDNAVRYSPAGGDVEVSVMPADHEAIVSVRDHGVGIPQDKQGLIFNRFYRAHTGTPYDYGGMGIGLYLCREIVQRHGGRIWFESEEARQHVPFQFAARRRLGLVNHKARAPEGRTGLVNHKARAPEGRTGLRGARIPMEDFTMGASQRRADVTRVEPARRKVLVIEDDVDLLETVAEVIESLGVEVVQAHNGVEGLAAVERGMPDLILLDMKMPVMNGWEFAQQFHDRHGHGAPIVVVTAASDARQRAVDVGAEGWLDKPFAVDALLKLVSVPPVAGSPLTTDP</sequence>
<feature type="modified residue" description="4-aspartylphosphate" evidence="6">
    <location>
        <position position="907"/>
    </location>
</feature>
<dbReference type="Pfam" id="PF00512">
    <property type="entry name" value="HisKA"/>
    <property type="match status" value="1"/>
</dbReference>
<dbReference type="InterPro" id="IPR000014">
    <property type="entry name" value="PAS"/>
</dbReference>
<dbReference type="EC" id="2.7.13.3" evidence="2"/>
<keyword evidence="7" id="KW-0175">Coiled coil</keyword>
<evidence type="ECO:0000313" key="12">
    <source>
        <dbReference type="EMBL" id="AKV00242.1"/>
    </source>
</evidence>
<dbReference type="KEGG" id="llu:AKJ09_06905"/>
<dbReference type="InterPro" id="IPR001789">
    <property type="entry name" value="Sig_transdc_resp-reg_receiver"/>
</dbReference>
<dbReference type="PATRIC" id="fig|1391654.3.peg.7012"/>
<dbReference type="InterPro" id="IPR028082">
    <property type="entry name" value="Peripla_BP_I"/>
</dbReference>